<reference evidence="1 2" key="1">
    <citation type="journal article" date="2016" name="Nat. Commun.">
        <title>Thousands of microbial genomes shed light on interconnected biogeochemical processes in an aquifer system.</title>
        <authorList>
            <person name="Anantharaman K."/>
            <person name="Brown C.T."/>
            <person name="Hug L.A."/>
            <person name="Sharon I."/>
            <person name="Castelle C.J."/>
            <person name="Probst A.J."/>
            <person name="Thomas B.C."/>
            <person name="Singh A."/>
            <person name="Wilkins M.J."/>
            <person name="Karaoz U."/>
            <person name="Brodie E.L."/>
            <person name="Williams K.H."/>
            <person name="Hubbard S.S."/>
            <person name="Banfield J.F."/>
        </authorList>
    </citation>
    <scope>NUCLEOTIDE SEQUENCE [LARGE SCALE GENOMIC DNA]</scope>
</reference>
<organism evidence="1 2">
    <name type="scientific">Candidatus Doudnabacteria bacterium RIFCSPHIGHO2_01_FULL_45_18</name>
    <dbReference type="NCBI Taxonomy" id="1817823"/>
    <lineage>
        <taxon>Bacteria</taxon>
        <taxon>Candidatus Doudnaibacteriota</taxon>
    </lineage>
</organism>
<proteinExistence type="predicted"/>
<comment type="caution">
    <text evidence="1">The sequence shown here is derived from an EMBL/GenBank/DDBJ whole genome shotgun (WGS) entry which is preliminary data.</text>
</comment>
<gene>
    <name evidence="1" type="ORF">A2660_00220</name>
</gene>
<accession>A0A1F5NSN6</accession>
<evidence type="ECO:0000313" key="2">
    <source>
        <dbReference type="Proteomes" id="UP000176233"/>
    </source>
</evidence>
<protein>
    <submittedName>
        <fullName evidence="1">Uncharacterized protein</fullName>
    </submittedName>
</protein>
<evidence type="ECO:0000313" key="1">
    <source>
        <dbReference type="EMBL" id="OGE80574.1"/>
    </source>
</evidence>
<dbReference type="AlphaFoldDB" id="A0A1F5NSN6"/>
<name>A0A1F5NSN6_9BACT</name>
<dbReference type="EMBL" id="MFEJ01000007">
    <property type="protein sequence ID" value="OGE80574.1"/>
    <property type="molecule type" value="Genomic_DNA"/>
</dbReference>
<dbReference type="Proteomes" id="UP000176233">
    <property type="component" value="Unassembled WGS sequence"/>
</dbReference>
<sequence>MPGVRRRIPTFVTQDELKYQATNGNHSPKTRVKAIRRIDDLKFLQTFATSNTLHETYRQAAQARIAELEQQARTQAGP</sequence>